<sequence>MATLFTKIINGEIPGELVWEDDVCVAFLNIAPLTRGHALVVPRAEVDQWTDLDPATMGHLMEVAATVGRAQLGAFGGKRVGVVIQGFEVPHAHVHVFPASSPDDFDLSAATPRDPADLAQDAVLLREALGR</sequence>
<reference evidence="5 6" key="1">
    <citation type="submission" date="2019-06" db="EMBL/GenBank/DDBJ databases">
        <title>Sequencing the genomes of 1000 actinobacteria strains.</title>
        <authorList>
            <person name="Klenk H.-P."/>
        </authorList>
    </citation>
    <scope>NUCLEOTIDE SEQUENCE [LARGE SCALE GENOMIC DNA]</scope>
    <source>
        <strain evidence="5 6">DSM 12362</strain>
    </source>
</reference>
<dbReference type="PRINTS" id="PR00332">
    <property type="entry name" value="HISTRIAD"/>
</dbReference>
<protein>
    <submittedName>
        <fullName evidence="5">Diadenosine tetraphosphate (Ap4A) HIT family hydrolase</fullName>
    </submittedName>
</protein>
<dbReference type="InterPro" id="IPR011146">
    <property type="entry name" value="HIT-like"/>
</dbReference>
<dbReference type="Pfam" id="PF01230">
    <property type="entry name" value="HIT"/>
    <property type="match status" value="1"/>
</dbReference>
<dbReference type="AlphaFoldDB" id="A0A543KNZ6"/>
<dbReference type="PANTHER" id="PTHR46648:SF1">
    <property type="entry name" value="ADENOSINE 5'-MONOPHOSPHORAMIDASE HNT1"/>
    <property type="match status" value="1"/>
</dbReference>
<dbReference type="GO" id="GO:0016787">
    <property type="term" value="F:hydrolase activity"/>
    <property type="evidence" value="ECO:0007669"/>
    <property type="project" value="UniProtKB-KW"/>
</dbReference>
<dbReference type="GO" id="GO:0009117">
    <property type="term" value="P:nucleotide metabolic process"/>
    <property type="evidence" value="ECO:0007669"/>
    <property type="project" value="TreeGrafter"/>
</dbReference>
<dbReference type="SUPFAM" id="SSF54197">
    <property type="entry name" value="HIT-like"/>
    <property type="match status" value="1"/>
</dbReference>
<evidence type="ECO:0000259" key="4">
    <source>
        <dbReference type="PROSITE" id="PS51084"/>
    </source>
</evidence>
<dbReference type="OrthoDB" id="9784774at2"/>
<evidence type="ECO:0000313" key="5">
    <source>
        <dbReference type="EMBL" id="TQM96792.1"/>
    </source>
</evidence>
<name>A0A543KNZ6_9MICO</name>
<comment type="caution">
    <text evidence="5">The sequence shown here is derived from an EMBL/GenBank/DDBJ whole genome shotgun (WGS) entry which is preliminary data.</text>
</comment>
<dbReference type="Proteomes" id="UP000315133">
    <property type="component" value="Unassembled WGS sequence"/>
</dbReference>
<evidence type="ECO:0000256" key="1">
    <source>
        <dbReference type="PIRSR" id="PIRSR601310-1"/>
    </source>
</evidence>
<evidence type="ECO:0000256" key="3">
    <source>
        <dbReference type="PROSITE-ProRule" id="PRU00464"/>
    </source>
</evidence>
<dbReference type="RefSeq" id="WP_141818362.1">
    <property type="nucleotide sequence ID" value="NZ_BAAAIL010000004.1"/>
</dbReference>
<keyword evidence="6" id="KW-1185">Reference proteome</keyword>
<organism evidence="5 6">
    <name type="scientific">Ornithinimicrobium humiphilum</name>
    <dbReference type="NCBI Taxonomy" id="125288"/>
    <lineage>
        <taxon>Bacteria</taxon>
        <taxon>Bacillati</taxon>
        <taxon>Actinomycetota</taxon>
        <taxon>Actinomycetes</taxon>
        <taxon>Micrococcales</taxon>
        <taxon>Ornithinimicrobiaceae</taxon>
        <taxon>Ornithinimicrobium</taxon>
    </lineage>
</organism>
<feature type="active site" description="Tele-AMP-histidine intermediate" evidence="1">
    <location>
        <position position="93"/>
    </location>
</feature>
<accession>A0A543KNZ6</accession>
<feature type="domain" description="HIT" evidence="4">
    <location>
        <begin position="4"/>
        <end position="107"/>
    </location>
</feature>
<gene>
    <name evidence="5" type="ORF">FB476_1683</name>
</gene>
<evidence type="ECO:0000256" key="2">
    <source>
        <dbReference type="PIRSR" id="PIRSR601310-3"/>
    </source>
</evidence>
<dbReference type="PANTHER" id="PTHR46648">
    <property type="entry name" value="HIT FAMILY PROTEIN 1"/>
    <property type="match status" value="1"/>
</dbReference>
<dbReference type="PROSITE" id="PS51084">
    <property type="entry name" value="HIT_2"/>
    <property type="match status" value="1"/>
</dbReference>
<evidence type="ECO:0000313" key="6">
    <source>
        <dbReference type="Proteomes" id="UP000315133"/>
    </source>
</evidence>
<proteinExistence type="predicted"/>
<dbReference type="EMBL" id="VFPU01000001">
    <property type="protein sequence ID" value="TQM96792.1"/>
    <property type="molecule type" value="Genomic_DNA"/>
</dbReference>
<dbReference type="InterPro" id="IPR036265">
    <property type="entry name" value="HIT-like_sf"/>
</dbReference>
<feature type="short sequence motif" description="Histidine triad motif" evidence="2 3">
    <location>
        <begin position="91"/>
        <end position="95"/>
    </location>
</feature>
<dbReference type="InterPro" id="IPR001310">
    <property type="entry name" value="Histidine_triad_HIT"/>
</dbReference>
<dbReference type="Gene3D" id="3.30.428.10">
    <property type="entry name" value="HIT-like"/>
    <property type="match status" value="1"/>
</dbReference>
<keyword evidence="5" id="KW-0378">Hydrolase</keyword>